<keyword evidence="18" id="KW-1185">Reference proteome</keyword>
<name>A0A6A6NX22_9PEZI</name>
<evidence type="ECO:0000256" key="9">
    <source>
        <dbReference type="ARBA" id="ARBA00022691"/>
    </source>
</evidence>
<dbReference type="InterPro" id="IPR039977">
    <property type="entry name" value="Suv4-20/Set9"/>
</dbReference>
<evidence type="ECO:0000313" key="18">
    <source>
        <dbReference type="Proteomes" id="UP000799766"/>
    </source>
</evidence>
<evidence type="ECO:0000259" key="16">
    <source>
        <dbReference type="PROSITE" id="PS50280"/>
    </source>
</evidence>
<proteinExistence type="predicted"/>
<evidence type="ECO:0000256" key="6">
    <source>
        <dbReference type="ARBA" id="ARBA00022454"/>
    </source>
</evidence>
<dbReference type="PANTHER" id="PTHR12977:SF4">
    <property type="entry name" value="HISTONE-LYSINE N-METHYLTRANSFERASE KMT5B"/>
    <property type="match status" value="1"/>
</dbReference>
<dbReference type="SMART" id="SM00317">
    <property type="entry name" value="SET"/>
    <property type="match status" value="1"/>
</dbReference>
<dbReference type="InterPro" id="IPR041938">
    <property type="entry name" value="Hist-Lys_N-MTase_N"/>
</dbReference>
<dbReference type="GO" id="GO:0032259">
    <property type="term" value="P:methylation"/>
    <property type="evidence" value="ECO:0007669"/>
    <property type="project" value="UniProtKB-KW"/>
</dbReference>
<dbReference type="AlphaFoldDB" id="A0A6A6NX22"/>
<feature type="compositionally biased region" description="Basic and acidic residues" evidence="15">
    <location>
        <begin position="268"/>
        <end position="279"/>
    </location>
</feature>
<evidence type="ECO:0000256" key="7">
    <source>
        <dbReference type="ARBA" id="ARBA00022603"/>
    </source>
</evidence>
<evidence type="ECO:0000256" key="5">
    <source>
        <dbReference type="ARBA" id="ARBA00015413"/>
    </source>
</evidence>
<sequence length="603" mass="67452">KKGGLTLAQLASYDDLLTDALIDRVYFWTTIRKNRERYSASRGIREEEVASILRDMVVLEKDPAKAVTQFLTETRGIKSFHDRLATPDEKEHFVRHLRKYVNLYLPDCPFEVTTTNRYTIITHEAAVVARKEIAKGEIIKYLTGIQVAMTKEEEKNLDVTRRDFSIVMSSRKKTPSLFLGPARFANHDCDANARLSTKGPHGMQIVATRHIELGEEITVTYGEDYFGEDNCECLCATCEKYQRNGWSNGEKAEVREDIPTPEEEVKEEPDLKNSTEKDGALSQNNDAETGPDDAFPSPKAEHTPKIKLEPTQPKGVNEIPEAPLPTHEHLQLPNPRKRRHSELARINTADSDPSRDSSSPASDINGSSRRSSEMSTSATSPIDSPSVVGTPGVVESVETSLRNFSKLPRAKTITKLVNEQTTSNLCLSDSNSELSDLPTDFELDDQMQTIQPAAKRRRTRASKPKLEDPSSMATPNMLAPPSGRAATAASEATGTPAPSGSGTGTQRTPRDYTLTPLLLTEKYSRWVQCRAELCKAFFVQQDAYLTRRSCPRCERHSKLYGYEWPKTDKEGRNDREERVLDPRVVHRFVSPGEERGIKKGGRG</sequence>
<evidence type="ECO:0000256" key="15">
    <source>
        <dbReference type="SAM" id="MobiDB-lite"/>
    </source>
</evidence>
<evidence type="ECO:0000256" key="13">
    <source>
        <dbReference type="ARBA" id="ARBA00030653"/>
    </source>
</evidence>
<feature type="region of interest" description="Disordered" evidence="15">
    <location>
        <begin position="451"/>
        <end position="510"/>
    </location>
</feature>
<keyword evidence="7" id="KW-0489">Methyltransferase</keyword>
<evidence type="ECO:0000256" key="14">
    <source>
        <dbReference type="ARBA" id="ARBA00048081"/>
    </source>
</evidence>
<keyword evidence="9" id="KW-0949">S-adenosyl-L-methionine</keyword>
<dbReference type="GO" id="GO:0005694">
    <property type="term" value="C:chromosome"/>
    <property type="evidence" value="ECO:0007669"/>
    <property type="project" value="UniProtKB-SubCell"/>
</dbReference>
<evidence type="ECO:0000256" key="3">
    <source>
        <dbReference type="ARBA" id="ARBA00004286"/>
    </source>
</evidence>
<dbReference type="PROSITE" id="PS51567">
    <property type="entry name" value="SAM_MT43_SUVAR420_1"/>
    <property type="match status" value="1"/>
</dbReference>
<keyword evidence="6" id="KW-0158">Chromosome</keyword>
<dbReference type="InterPro" id="IPR001214">
    <property type="entry name" value="SET_dom"/>
</dbReference>
<dbReference type="PROSITE" id="PS50280">
    <property type="entry name" value="SET"/>
    <property type="match status" value="1"/>
</dbReference>
<dbReference type="InterPro" id="IPR025783">
    <property type="entry name" value="Set9_fungi"/>
</dbReference>
<comment type="catalytic activity">
    <reaction evidence="14">
        <text>L-lysyl(20)-[histone H4] + 3 S-adenosyl-L-methionine = N(6),N(6),N(6)-trimethyl-L-lysyl(20)-[histone H4] + 3 S-adenosyl-L-homocysteine + 3 H(+)</text>
        <dbReference type="Rhea" id="RHEA:64456"/>
        <dbReference type="Rhea" id="RHEA-COMP:15554"/>
        <dbReference type="Rhea" id="RHEA-COMP:15998"/>
        <dbReference type="ChEBI" id="CHEBI:15378"/>
        <dbReference type="ChEBI" id="CHEBI:29969"/>
        <dbReference type="ChEBI" id="CHEBI:57856"/>
        <dbReference type="ChEBI" id="CHEBI:59789"/>
        <dbReference type="ChEBI" id="CHEBI:61961"/>
        <dbReference type="EC" id="2.1.1.372"/>
    </reaction>
</comment>
<dbReference type="EC" id="2.1.1.372" evidence="12"/>
<dbReference type="Proteomes" id="UP000799766">
    <property type="component" value="Unassembled WGS sequence"/>
</dbReference>
<dbReference type="GO" id="GO:0140943">
    <property type="term" value="F:histone H4K20 trimethyltransferase activity"/>
    <property type="evidence" value="ECO:0007669"/>
    <property type="project" value="UniProtKB-EC"/>
</dbReference>
<dbReference type="Gene3D" id="2.170.270.10">
    <property type="entry name" value="SET domain"/>
    <property type="match status" value="1"/>
</dbReference>
<dbReference type="SUPFAM" id="SSF82199">
    <property type="entry name" value="SET domain"/>
    <property type="match status" value="1"/>
</dbReference>
<evidence type="ECO:0000256" key="10">
    <source>
        <dbReference type="ARBA" id="ARBA00022853"/>
    </source>
</evidence>
<reference evidence="17" key="1">
    <citation type="journal article" date="2020" name="Stud. Mycol.">
        <title>101 Dothideomycetes genomes: a test case for predicting lifestyles and emergence of pathogens.</title>
        <authorList>
            <person name="Haridas S."/>
            <person name="Albert R."/>
            <person name="Binder M."/>
            <person name="Bloem J."/>
            <person name="Labutti K."/>
            <person name="Salamov A."/>
            <person name="Andreopoulos B."/>
            <person name="Baker S."/>
            <person name="Barry K."/>
            <person name="Bills G."/>
            <person name="Bluhm B."/>
            <person name="Cannon C."/>
            <person name="Castanera R."/>
            <person name="Culley D."/>
            <person name="Daum C."/>
            <person name="Ezra D."/>
            <person name="Gonzalez J."/>
            <person name="Henrissat B."/>
            <person name="Kuo A."/>
            <person name="Liang C."/>
            <person name="Lipzen A."/>
            <person name="Lutzoni F."/>
            <person name="Magnuson J."/>
            <person name="Mondo S."/>
            <person name="Nolan M."/>
            <person name="Ohm R."/>
            <person name="Pangilinan J."/>
            <person name="Park H.-J."/>
            <person name="Ramirez L."/>
            <person name="Alfaro M."/>
            <person name="Sun H."/>
            <person name="Tritt A."/>
            <person name="Yoshinaga Y."/>
            <person name="Zwiers L.-H."/>
            <person name="Turgeon B."/>
            <person name="Goodwin S."/>
            <person name="Spatafora J."/>
            <person name="Crous P."/>
            <person name="Grigoriev I."/>
        </authorList>
    </citation>
    <scope>NUCLEOTIDE SEQUENCE</scope>
    <source>
        <strain evidence="17">ATCC 16933</strain>
    </source>
</reference>
<dbReference type="PANTHER" id="PTHR12977">
    <property type="entry name" value="SUPPRESSOR OF VARIEGATION 4-20-RELATED"/>
    <property type="match status" value="1"/>
</dbReference>
<organism evidence="17 18">
    <name type="scientific">Lineolata rhizophorae</name>
    <dbReference type="NCBI Taxonomy" id="578093"/>
    <lineage>
        <taxon>Eukaryota</taxon>
        <taxon>Fungi</taxon>
        <taxon>Dikarya</taxon>
        <taxon>Ascomycota</taxon>
        <taxon>Pezizomycotina</taxon>
        <taxon>Dothideomycetes</taxon>
        <taxon>Dothideomycetes incertae sedis</taxon>
        <taxon>Lineolatales</taxon>
        <taxon>Lineolataceae</taxon>
        <taxon>Lineolata</taxon>
    </lineage>
</organism>
<evidence type="ECO:0000256" key="4">
    <source>
        <dbReference type="ARBA" id="ARBA00014232"/>
    </source>
</evidence>
<keyword evidence="10" id="KW-0156">Chromatin regulator</keyword>
<dbReference type="InterPro" id="IPR046341">
    <property type="entry name" value="SET_dom_sf"/>
</dbReference>
<comment type="subcellular location">
    <subcellularLocation>
        <location evidence="3">Chromosome</location>
    </subcellularLocation>
    <subcellularLocation>
        <location evidence="2">Nucleus</location>
    </subcellularLocation>
</comment>
<feature type="non-terminal residue" evidence="17">
    <location>
        <position position="603"/>
    </location>
</feature>
<dbReference type="CDD" id="cd10524">
    <property type="entry name" value="SET_Suv4-20-like"/>
    <property type="match status" value="1"/>
</dbReference>
<protein>
    <recommendedName>
        <fullName evidence="5">Histone-lysine N-methyltransferase SET9</fullName>
        <ecNumber evidence="12">2.1.1.372</ecNumber>
    </recommendedName>
    <alternativeName>
        <fullName evidence="4">Histone-lysine N-methyltransferase set9</fullName>
    </alternativeName>
    <alternativeName>
        <fullName evidence="13">SET domain protein 9</fullName>
    </alternativeName>
</protein>
<feature type="region of interest" description="Disordered" evidence="15">
    <location>
        <begin position="252"/>
        <end position="391"/>
    </location>
</feature>
<evidence type="ECO:0000313" key="17">
    <source>
        <dbReference type="EMBL" id="KAF2456345.1"/>
    </source>
</evidence>
<evidence type="ECO:0000256" key="2">
    <source>
        <dbReference type="ARBA" id="ARBA00004123"/>
    </source>
</evidence>
<dbReference type="Pfam" id="PF00856">
    <property type="entry name" value="SET"/>
    <property type="match status" value="1"/>
</dbReference>
<gene>
    <name evidence="17" type="ORF">BDY21DRAFT_262065</name>
</gene>
<dbReference type="OrthoDB" id="6627536at2759"/>
<evidence type="ECO:0000256" key="1">
    <source>
        <dbReference type="ARBA" id="ARBA00001984"/>
    </source>
</evidence>
<accession>A0A6A6NX22</accession>
<evidence type="ECO:0000256" key="11">
    <source>
        <dbReference type="ARBA" id="ARBA00023242"/>
    </source>
</evidence>
<feature type="domain" description="SET" evidence="16">
    <location>
        <begin position="108"/>
        <end position="222"/>
    </location>
</feature>
<dbReference type="EMBL" id="MU001683">
    <property type="protein sequence ID" value="KAF2456345.1"/>
    <property type="molecule type" value="Genomic_DNA"/>
</dbReference>
<keyword evidence="8" id="KW-0808">Transferase</keyword>
<feature type="compositionally biased region" description="Basic residues" evidence="15">
    <location>
        <begin position="454"/>
        <end position="463"/>
    </location>
</feature>
<feature type="compositionally biased region" description="Basic and acidic residues" evidence="15">
    <location>
        <begin position="299"/>
        <end position="308"/>
    </location>
</feature>
<feature type="compositionally biased region" description="Low complexity" evidence="15">
    <location>
        <begin position="356"/>
        <end position="380"/>
    </location>
</feature>
<evidence type="ECO:0000256" key="8">
    <source>
        <dbReference type="ARBA" id="ARBA00022679"/>
    </source>
</evidence>
<dbReference type="Gene3D" id="1.10.10.1700">
    <property type="entry name" value="Histone-lysine N-methyltransferase"/>
    <property type="match status" value="1"/>
</dbReference>
<keyword evidence="11" id="KW-0539">Nucleus</keyword>
<dbReference type="GO" id="GO:0005634">
    <property type="term" value="C:nucleus"/>
    <property type="evidence" value="ECO:0007669"/>
    <property type="project" value="UniProtKB-SubCell"/>
</dbReference>
<comment type="function">
    <text evidence="1">Histone methyltransferase that trimethylates 'Lys-20' of histone H4 to form H4K20me3.</text>
</comment>
<evidence type="ECO:0000256" key="12">
    <source>
        <dbReference type="ARBA" id="ARBA00024057"/>
    </source>
</evidence>
<feature type="non-terminal residue" evidence="17">
    <location>
        <position position="1"/>
    </location>
</feature>